<evidence type="ECO:0000313" key="2">
    <source>
        <dbReference type="EMBL" id="KAK0673661.1"/>
    </source>
</evidence>
<feature type="chain" id="PRO_5041227514" evidence="1">
    <location>
        <begin position="20"/>
        <end position="246"/>
    </location>
</feature>
<comment type="caution">
    <text evidence="2">The sequence shown here is derived from an EMBL/GenBank/DDBJ whole genome shotgun (WGS) entry which is preliminary data.</text>
</comment>
<evidence type="ECO:0000313" key="3">
    <source>
        <dbReference type="Proteomes" id="UP001174997"/>
    </source>
</evidence>
<dbReference type="AlphaFoldDB" id="A0AA39ZMC5"/>
<accession>A0AA39ZMC5</accession>
<proteinExistence type="predicted"/>
<protein>
    <submittedName>
        <fullName evidence="2">Uncharacterized protein</fullName>
    </submittedName>
</protein>
<name>A0AA39ZMC5_9PEZI</name>
<sequence>MLPPISLLLPALILPLTTASSSSPPPLHPREIDCVTVWDIFNSFSCNTNNFDGLAGLAESQVLEQIISESDLPNSTFFANDEHVTCLFKDAKFVLDDIEVVPDIDIPGTICVYPDDVPQGGLTLGDIKILARQLSDKCSKCGAISAGHVNATTVPDSARGYPRIDWRDPPTCREESNCITAKKINETTEMRNAAAGASGSLTAAAPTATGSSAAGRVVPAGLGDLNVLLGTSVCLAVAFLAGLMVV</sequence>
<keyword evidence="1" id="KW-0732">Signal</keyword>
<keyword evidence="3" id="KW-1185">Reference proteome</keyword>
<organism evidence="2 3">
    <name type="scientific">Cercophora samala</name>
    <dbReference type="NCBI Taxonomy" id="330535"/>
    <lineage>
        <taxon>Eukaryota</taxon>
        <taxon>Fungi</taxon>
        <taxon>Dikarya</taxon>
        <taxon>Ascomycota</taxon>
        <taxon>Pezizomycotina</taxon>
        <taxon>Sordariomycetes</taxon>
        <taxon>Sordariomycetidae</taxon>
        <taxon>Sordariales</taxon>
        <taxon>Lasiosphaeriaceae</taxon>
        <taxon>Cercophora</taxon>
    </lineage>
</organism>
<dbReference type="Proteomes" id="UP001174997">
    <property type="component" value="Unassembled WGS sequence"/>
</dbReference>
<dbReference type="EMBL" id="JAULSY010000005">
    <property type="protein sequence ID" value="KAK0673661.1"/>
    <property type="molecule type" value="Genomic_DNA"/>
</dbReference>
<gene>
    <name evidence="2" type="ORF">QBC41DRAFT_392932</name>
</gene>
<evidence type="ECO:0000256" key="1">
    <source>
        <dbReference type="SAM" id="SignalP"/>
    </source>
</evidence>
<feature type="signal peptide" evidence="1">
    <location>
        <begin position="1"/>
        <end position="19"/>
    </location>
</feature>
<reference evidence="2" key="1">
    <citation type="submission" date="2023-06" db="EMBL/GenBank/DDBJ databases">
        <title>Genome-scale phylogeny and comparative genomics of the fungal order Sordariales.</title>
        <authorList>
            <consortium name="Lawrence Berkeley National Laboratory"/>
            <person name="Hensen N."/>
            <person name="Bonometti L."/>
            <person name="Westerberg I."/>
            <person name="Brannstrom I.O."/>
            <person name="Guillou S."/>
            <person name="Cros-Aarteil S."/>
            <person name="Calhoun S."/>
            <person name="Haridas S."/>
            <person name="Kuo A."/>
            <person name="Mondo S."/>
            <person name="Pangilinan J."/>
            <person name="Riley R."/>
            <person name="Labutti K."/>
            <person name="Andreopoulos B."/>
            <person name="Lipzen A."/>
            <person name="Chen C."/>
            <person name="Yanf M."/>
            <person name="Daum C."/>
            <person name="Ng V."/>
            <person name="Clum A."/>
            <person name="Steindorff A."/>
            <person name="Ohm R."/>
            <person name="Martin F."/>
            <person name="Silar P."/>
            <person name="Natvig D."/>
            <person name="Lalanne C."/>
            <person name="Gautier V."/>
            <person name="Ament-Velasquez S.L."/>
            <person name="Kruys A."/>
            <person name="Hutchinson M.I."/>
            <person name="Powell A.J."/>
            <person name="Barry K."/>
            <person name="Miller A.N."/>
            <person name="Grigoriev I.V."/>
            <person name="Debuchy R."/>
            <person name="Gladieux P."/>
            <person name="Thoren M.H."/>
            <person name="Johannesson H."/>
        </authorList>
    </citation>
    <scope>NUCLEOTIDE SEQUENCE</scope>
    <source>
        <strain evidence="2">CBS 307.81</strain>
    </source>
</reference>